<dbReference type="OrthoDB" id="366362at2"/>
<dbReference type="Gene3D" id="1.10.287.950">
    <property type="entry name" value="Methyl-accepting chemotaxis protein"/>
    <property type="match status" value="1"/>
</dbReference>
<dbReference type="InterPro" id="IPR004089">
    <property type="entry name" value="MCPsignal_dom"/>
</dbReference>
<dbReference type="PANTHER" id="PTHR32089:SF112">
    <property type="entry name" value="LYSOZYME-LIKE PROTEIN-RELATED"/>
    <property type="match status" value="1"/>
</dbReference>
<dbReference type="SUPFAM" id="SSF58104">
    <property type="entry name" value="Methyl-accepting chemotaxis protein (MCP) signaling domain"/>
    <property type="match status" value="1"/>
</dbReference>
<dbReference type="RefSeq" id="WP_013759527.1">
    <property type="nucleotide sequence ID" value="NC_015500.1"/>
</dbReference>
<gene>
    <name evidence="7" type="ordered locus">Trebr_2419</name>
</gene>
<keyword evidence="4" id="KW-0472">Membrane</keyword>
<feature type="transmembrane region" description="Helical" evidence="4">
    <location>
        <begin position="12"/>
        <end position="35"/>
    </location>
</feature>
<dbReference type="PRINTS" id="PR00260">
    <property type="entry name" value="CHEMTRNSDUCR"/>
</dbReference>
<feature type="transmembrane region" description="Helical" evidence="4">
    <location>
        <begin position="169"/>
        <end position="193"/>
    </location>
</feature>
<keyword evidence="8" id="KW-1185">Reference proteome</keyword>
<keyword evidence="1 3" id="KW-0807">Transducer</keyword>
<evidence type="ECO:0000256" key="1">
    <source>
        <dbReference type="ARBA" id="ARBA00023224"/>
    </source>
</evidence>
<dbReference type="Proteomes" id="UP000006546">
    <property type="component" value="Chromosome"/>
</dbReference>
<dbReference type="GO" id="GO:0016020">
    <property type="term" value="C:membrane"/>
    <property type="evidence" value="ECO:0007669"/>
    <property type="project" value="InterPro"/>
</dbReference>
<dbReference type="Pfam" id="PF00015">
    <property type="entry name" value="MCPsignal"/>
    <property type="match status" value="1"/>
</dbReference>
<dbReference type="eggNOG" id="COG0840">
    <property type="taxonomic scope" value="Bacteria"/>
</dbReference>
<keyword evidence="4" id="KW-1133">Transmembrane helix</keyword>
<dbReference type="InterPro" id="IPR003660">
    <property type="entry name" value="HAMP_dom"/>
</dbReference>
<evidence type="ECO:0000313" key="7">
    <source>
        <dbReference type="EMBL" id="AEE17826.1"/>
    </source>
</evidence>
<dbReference type="CDD" id="cd06225">
    <property type="entry name" value="HAMP"/>
    <property type="match status" value="1"/>
</dbReference>
<proteinExistence type="inferred from homology"/>
<dbReference type="PROSITE" id="PS50885">
    <property type="entry name" value="HAMP"/>
    <property type="match status" value="1"/>
</dbReference>
<feature type="transmembrane region" description="Helical" evidence="4">
    <location>
        <begin position="101"/>
        <end position="122"/>
    </location>
</feature>
<evidence type="ECO:0000256" key="3">
    <source>
        <dbReference type="PROSITE-ProRule" id="PRU00284"/>
    </source>
</evidence>
<dbReference type="AlphaFoldDB" id="F4LMT6"/>
<sequence>MSVQVSVPRLSRSVFVLNLFIYYAPLVAFVFQILYTKSLSGAAVRQFFGSPIFITFLLTSIAVPLVLYCVCIRRIRQYDGSSASLKKANETAQLYPKLSMYLPILLNLLFSAAGLLFMGVSVPVFTAIILQSFGSVCLFSLFCYIKFLQLFEDYLQFLPLEKQYCSMPLIIRSSLVAFFSSVSVLSVAIAPLFVPRAESVSTLYLAVRMSLPLGFIGVVVAILDFFTQMQGTSRRLKEITVIAERVAVGDYSMEMMKVRSRDEFGLLVTNLNYFLRNTQSLIRDIKTGVDISQRAAETLSDNIKESDSRVQQVVNSVSTVKVEMINQAAGVEQTQATINQISGTIESLNTSIESQVASVAQASAAIEQMVANIRSVTDILAKNTKSVDDLDTAALEGQKTVEGAVNVSRRIYEESEGLIEASSIIKHIAEQTNMLAMNAAIEAAHAGEAGKGFAVVADEIRKLAEDSSAQSLMITSRLKDLGASIGAVSANTQDVQKQFLMIFELAQSVKNQEEVIMSAMKEQNTGSSQVLGAMKTIKEITQSVKDGASLMLQGSREVSVEMKKLAEVTEIINTSMGTMASDTGFITQALGLVTDSAAQNSGVVNNLNEKVDKFKL</sequence>
<dbReference type="Pfam" id="PF00672">
    <property type="entry name" value="HAMP"/>
    <property type="match status" value="1"/>
</dbReference>
<dbReference type="Gene3D" id="6.10.340.10">
    <property type="match status" value="1"/>
</dbReference>
<dbReference type="KEGG" id="tbe:Trebr_2419"/>
<dbReference type="PROSITE" id="PS50111">
    <property type="entry name" value="CHEMOTAXIS_TRANSDUC_2"/>
    <property type="match status" value="1"/>
</dbReference>
<feature type="domain" description="HAMP" evidence="6">
    <location>
        <begin position="230"/>
        <end position="283"/>
    </location>
</feature>
<feature type="domain" description="Methyl-accepting transducer" evidence="5">
    <location>
        <begin position="330"/>
        <end position="552"/>
    </location>
</feature>
<dbReference type="HOGENOM" id="CLU_000445_107_18_12"/>
<dbReference type="GO" id="GO:0004888">
    <property type="term" value="F:transmembrane signaling receptor activity"/>
    <property type="evidence" value="ECO:0007669"/>
    <property type="project" value="InterPro"/>
</dbReference>
<evidence type="ECO:0000256" key="4">
    <source>
        <dbReference type="SAM" id="Phobius"/>
    </source>
</evidence>
<dbReference type="GO" id="GO:0007165">
    <property type="term" value="P:signal transduction"/>
    <property type="evidence" value="ECO:0007669"/>
    <property type="project" value="UniProtKB-KW"/>
</dbReference>
<dbReference type="EMBL" id="CP002696">
    <property type="protein sequence ID" value="AEE17826.1"/>
    <property type="molecule type" value="Genomic_DNA"/>
</dbReference>
<keyword evidence="4" id="KW-0812">Transmembrane</keyword>
<dbReference type="SMART" id="SM00283">
    <property type="entry name" value="MA"/>
    <property type="match status" value="1"/>
</dbReference>
<evidence type="ECO:0000256" key="2">
    <source>
        <dbReference type="ARBA" id="ARBA00029447"/>
    </source>
</evidence>
<evidence type="ECO:0000259" key="5">
    <source>
        <dbReference type="PROSITE" id="PS50111"/>
    </source>
</evidence>
<organism evidence="7 8">
    <name type="scientific">Treponema brennaborense (strain DSM 12168 / CIP 105900 / DD5/3)</name>
    <dbReference type="NCBI Taxonomy" id="906968"/>
    <lineage>
        <taxon>Bacteria</taxon>
        <taxon>Pseudomonadati</taxon>
        <taxon>Spirochaetota</taxon>
        <taxon>Spirochaetia</taxon>
        <taxon>Spirochaetales</taxon>
        <taxon>Treponemataceae</taxon>
        <taxon>Treponema</taxon>
    </lineage>
</organism>
<dbReference type="InterPro" id="IPR004090">
    <property type="entry name" value="Chemotax_Me-accpt_rcpt"/>
</dbReference>
<accession>F4LMT6</accession>
<feature type="transmembrane region" description="Helical" evidence="4">
    <location>
        <begin position="47"/>
        <end position="71"/>
    </location>
</feature>
<reference evidence="8" key="1">
    <citation type="submission" date="2011-04" db="EMBL/GenBank/DDBJ databases">
        <title>The complete genome of Treponema brennaborense DSM 12168.</title>
        <authorList>
            <person name="Lucas S."/>
            <person name="Han J."/>
            <person name="Lapidus A."/>
            <person name="Bruce D."/>
            <person name="Goodwin L."/>
            <person name="Pitluck S."/>
            <person name="Peters L."/>
            <person name="Kyrpides N."/>
            <person name="Mavromatis K."/>
            <person name="Ivanova N."/>
            <person name="Mikhailova N."/>
            <person name="Pagani I."/>
            <person name="Teshima H."/>
            <person name="Detter J.C."/>
            <person name="Tapia R."/>
            <person name="Han C."/>
            <person name="Land M."/>
            <person name="Hauser L."/>
            <person name="Markowitz V."/>
            <person name="Cheng J.-F."/>
            <person name="Hugenholtz P."/>
            <person name="Woyke T."/>
            <person name="Wu D."/>
            <person name="Gronow S."/>
            <person name="Wellnitz S."/>
            <person name="Brambilla E."/>
            <person name="Klenk H.-P."/>
            <person name="Eisen J.A."/>
        </authorList>
    </citation>
    <scope>NUCLEOTIDE SEQUENCE [LARGE SCALE GENOMIC DNA]</scope>
    <source>
        <strain evidence="8">DSM 12168 / CIP 105900 / DD5/3</strain>
    </source>
</reference>
<evidence type="ECO:0000313" key="8">
    <source>
        <dbReference type="Proteomes" id="UP000006546"/>
    </source>
</evidence>
<dbReference type="GO" id="GO:0006935">
    <property type="term" value="P:chemotaxis"/>
    <property type="evidence" value="ECO:0007669"/>
    <property type="project" value="InterPro"/>
</dbReference>
<dbReference type="STRING" id="906968.Trebr_2419"/>
<name>F4LMT6_TREBD</name>
<dbReference type="PANTHER" id="PTHR32089">
    <property type="entry name" value="METHYL-ACCEPTING CHEMOTAXIS PROTEIN MCPB"/>
    <property type="match status" value="1"/>
</dbReference>
<feature type="transmembrane region" description="Helical" evidence="4">
    <location>
        <begin position="128"/>
        <end position="148"/>
    </location>
</feature>
<dbReference type="SMART" id="SM00304">
    <property type="entry name" value="HAMP"/>
    <property type="match status" value="1"/>
</dbReference>
<evidence type="ECO:0000259" key="6">
    <source>
        <dbReference type="PROSITE" id="PS50885"/>
    </source>
</evidence>
<feature type="transmembrane region" description="Helical" evidence="4">
    <location>
        <begin position="205"/>
        <end position="227"/>
    </location>
</feature>
<protein>
    <submittedName>
        <fullName evidence="7">Methyl-accepting chemotaxis sensory transducer</fullName>
    </submittedName>
</protein>
<comment type="similarity">
    <text evidence="2">Belongs to the methyl-accepting chemotaxis (MCP) protein family.</text>
</comment>